<dbReference type="Proteomes" id="UP001059617">
    <property type="component" value="Chromosome"/>
</dbReference>
<evidence type="ECO:0000256" key="4">
    <source>
        <dbReference type="ARBA" id="ARBA00022596"/>
    </source>
</evidence>
<feature type="transmembrane region" description="Helical" evidence="13">
    <location>
        <begin position="176"/>
        <end position="195"/>
    </location>
</feature>
<feature type="transmembrane region" description="Helical" evidence="13">
    <location>
        <begin position="281"/>
        <end position="307"/>
    </location>
</feature>
<dbReference type="PANTHER" id="PTHR43163">
    <property type="entry name" value="DIPEPTIDE TRANSPORT SYSTEM PERMEASE PROTEIN DPPB-RELATED"/>
    <property type="match status" value="1"/>
</dbReference>
<dbReference type="Pfam" id="PF00528">
    <property type="entry name" value="BPD_transp_1"/>
    <property type="match status" value="1"/>
</dbReference>
<keyword evidence="6 13" id="KW-1133">Transmembrane helix</keyword>
<dbReference type="InterPro" id="IPR035906">
    <property type="entry name" value="MetI-like_sf"/>
</dbReference>
<evidence type="ECO:0000256" key="13">
    <source>
        <dbReference type="RuleBase" id="RU363032"/>
    </source>
</evidence>
<gene>
    <name evidence="15" type="ORF">Dfulv_22700</name>
</gene>
<feature type="transmembrane region" description="Helical" evidence="13">
    <location>
        <begin position="7"/>
        <end position="30"/>
    </location>
</feature>
<keyword evidence="9 13" id="KW-0472">Membrane</keyword>
<dbReference type="NCBIfam" id="NF045470">
    <property type="entry name" value="Opp2B"/>
    <property type="match status" value="1"/>
</dbReference>
<evidence type="ECO:0000256" key="9">
    <source>
        <dbReference type="ARBA" id="ARBA00023136"/>
    </source>
</evidence>
<protein>
    <recommendedName>
        <fullName evidence="12">Nickel import system permease protein NikB</fullName>
    </recommendedName>
</protein>
<keyword evidence="5 13" id="KW-0812">Transmembrane</keyword>
<reference evidence="15" key="2">
    <citation type="submission" date="2022-09" db="EMBL/GenBank/DDBJ databases">
        <title>Biosynthetic gene clusters of Dactylosporangioum fulvum.</title>
        <authorList>
            <person name="Caradec T."/>
        </authorList>
    </citation>
    <scope>NUCLEOTIDE SEQUENCE</scope>
    <source>
        <strain evidence="15">NRRL B-16292</strain>
    </source>
</reference>
<evidence type="ECO:0000256" key="2">
    <source>
        <dbReference type="ARBA" id="ARBA00022448"/>
    </source>
</evidence>
<evidence type="ECO:0000256" key="3">
    <source>
        <dbReference type="ARBA" id="ARBA00022475"/>
    </source>
</evidence>
<feature type="transmembrane region" description="Helical" evidence="13">
    <location>
        <begin position="236"/>
        <end position="261"/>
    </location>
</feature>
<dbReference type="Pfam" id="PF19300">
    <property type="entry name" value="BPD_transp_1_N"/>
    <property type="match status" value="1"/>
</dbReference>
<comment type="similarity">
    <text evidence="10">Belongs to the binding-protein-dependent transport system permease family. OppBC subfamily.</text>
</comment>
<feature type="domain" description="ABC transmembrane type-1" evidence="14">
    <location>
        <begin position="96"/>
        <end position="304"/>
    </location>
</feature>
<reference evidence="15" key="1">
    <citation type="submission" date="2021-04" db="EMBL/GenBank/DDBJ databases">
        <authorList>
            <person name="Hartkoorn R.C."/>
            <person name="Beaudoing E."/>
            <person name="Hot D."/>
        </authorList>
    </citation>
    <scope>NUCLEOTIDE SEQUENCE</scope>
    <source>
        <strain evidence="15">NRRL B-16292</strain>
    </source>
</reference>
<feature type="transmembrane region" description="Helical" evidence="13">
    <location>
        <begin position="132"/>
        <end position="156"/>
    </location>
</feature>
<comment type="subcellular location">
    <subcellularLocation>
        <location evidence="1 13">Cell membrane</location>
        <topology evidence="1 13">Multi-pass membrane protein</topology>
    </subcellularLocation>
</comment>
<keyword evidence="8" id="KW-0921">Nickel transport</keyword>
<evidence type="ECO:0000256" key="1">
    <source>
        <dbReference type="ARBA" id="ARBA00004651"/>
    </source>
</evidence>
<dbReference type="Gene3D" id="1.10.3720.10">
    <property type="entry name" value="MetI-like"/>
    <property type="match status" value="1"/>
</dbReference>
<dbReference type="InterPro" id="IPR045621">
    <property type="entry name" value="BPD_transp_1_N"/>
</dbReference>
<proteinExistence type="inferred from homology"/>
<organism evidence="15 16">
    <name type="scientific">Dactylosporangium fulvum</name>
    <dbReference type="NCBI Taxonomy" id="53359"/>
    <lineage>
        <taxon>Bacteria</taxon>
        <taxon>Bacillati</taxon>
        <taxon>Actinomycetota</taxon>
        <taxon>Actinomycetes</taxon>
        <taxon>Micromonosporales</taxon>
        <taxon>Micromonosporaceae</taxon>
        <taxon>Dactylosporangium</taxon>
    </lineage>
</organism>
<dbReference type="InterPro" id="IPR000515">
    <property type="entry name" value="MetI-like"/>
</dbReference>
<feature type="transmembrane region" description="Helical" evidence="13">
    <location>
        <begin position="100"/>
        <end position="120"/>
    </location>
</feature>
<keyword evidence="7" id="KW-0406">Ion transport</keyword>
<evidence type="ECO:0000256" key="8">
    <source>
        <dbReference type="ARBA" id="ARBA00023112"/>
    </source>
</evidence>
<evidence type="ECO:0000256" key="10">
    <source>
        <dbReference type="ARBA" id="ARBA00024202"/>
    </source>
</evidence>
<sequence>MLRITLIRLLTVIPVLLGISVISFLVIRMIPGDVISSIMGQDFGDPAVEAEMRRYFGLDMPVYEQFLTWFGDLLRGDLGTSMRTGQPVLDEILQRLPSTLLLAVSALLVAVLLSIPLGILSATKRNGPLDAVARVVSLIGLSVPNFWLGILLVYVFSVTLGWLPSQGASEEDGLLANLKHLVLPAVTLGASLAAINMRMTRSSMLEVLNQDYVRTARAKGMGERVVMVRHALRNSLIPVVTVLGIELGALLGGTVIVEQVFAWPGLGTMVIRGISQRDYPVVQGTLLFLAFFYVVVNLLVDLVYTYLDPRLRSGH</sequence>
<comment type="subunit">
    <text evidence="11">The complex is composed of two ATP-binding proteins (NikD and NikE), two transmembrane proteins (NikB and NikC) and a solute-binding protein (NikA).</text>
</comment>
<keyword evidence="3" id="KW-1003">Cell membrane</keyword>
<dbReference type="EMBL" id="CP073720">
    <property type="protein sequence ID" value="UWP86897.1"/>
    <property type="molecule type" value="Genomic_DNA"/>
</dbReference>
<evidence type="ECO:0000313" key="15">
    <source>
        <dbReference type="EMBL" id="UWP86897.1"/>
    </source>
</evidence>
<dbReference type="SUPFAM" id="SSF161098">
    <property type="entry name" value="MetI-like"/>
    <property type="match status" value="1"/>
</dbReference>
<evidence type="ECO:0000313" key="16">
    <source>
        <dbReference type="Proteomes" id="UP001059617"/>
    </source>
</evidence>
<dbReference type="RefSeq" id="WP_259866534.1">
    <property type="nucleotide sequence ID" value="NZ_BAAAST010000015.1"/>
</dbReference>
<keyword evidence="2 13" id="KW-0813">Transport</keyword>
<keyword evidence="16" id="KW-1185">Reference proteome</keyword>
<dbReference type="InterPro" id="IPR050045">
    <property type="entry name" value="Opp2B"/>
</dbReference>
<accession>A0ABY5WAK0</accession>
<evidence type="ECO:0000256" key="12">
    <source>
        <dbReference type="ARBA" id="ARBA00044774"/>
    </source>
</evidence>
<evidence type="ECO:0000256" key="6">
    <source>
        <dbReference type="ARBA" id="ARBA00022989"/>
    </source>
</evidence>
<dbReference type="PROSITE" id="PS50928">
    <property type="entry name" value="ABC_TM1"/>
    <property type="match status" value="1"/>
</dbReference>
<evidence type="ECO:0000256" key="5">
    <source>
        <dbReference type="ARBA" id="ARBA00022692"/>
    </source>
</evidence>
<name>A0ABY5WAK0_9ACTN</name>
<evidence type="ECO:0000256" key="7">
    <source>
        <dbReference type="ARBA" id="ARBA00023065"/>
    </source>
</evidence>
<dbReference type="CDD" id="cd06261">
    <property type="entry name" value="TM_PBP2"/>
    <property type="match status" value="1"/>
</dbReference>
<evidence type="ECO:0000259" key="14">
    <source>
        <dbReference type="PROSITE" id="PS50928"/>
    </source>
</evidence>
<dbReference type="PANTHER" id="PTHR43163:SF6">
    <property type="entry name" value="DIPEPTIDE TRANSPORT SYSTEM PERMEASE PROTEIN DPPB-RELATED"/>
    <property type="match status" value="1"/>
</dbReference>
<evidence type="ECO:0000256" key="11">
    <source>
        <dbReference type="ARBA" id="ARBA00038669"/>
    </source>
</evidence>
<keyword evidence="4" id="KW-0533">Nickel</keyword>